<evidence type="ECO:0000313" key="4">
    <source>
        <dbReference type="Proteomes" id="UP000034196"/>
    </source>
</evidence>
<feature type="signal peptide" evidence="1">
    <location>
        <begin position="1"/>
        <end position="23"/>
    </location>
</feature>
<evidence type="ECO:0000313" key="3">
    <source>
        <dbReference type="EMBL" id="OIJ69575.1"/>
    </source>
</evidence>
<dbReference type="Pfam" id="PF08239">
    <property type="entry name" value="SH3_3"/>
    <property type="match status" value="1"/>
</dbReference>
<dbReference type="Gene3D" id="2.30.30.40">
    <property type="entry name" value="SH3 Domains"/>
    <property type="match status" value="1"/>
</dbReference>
<accession>A0A1J4P498</accession>
<evidence type="ECO:0000256" key="1">
    <source>
        <dbReference type="SAM" id="SignalP"/>
    </source>
</evidence>
<protein>
    <recommendedName>
        <fullName evidence="2">SH3b domain-containing protein</fullName>
    </recommendedName>
</protein>
<dbReference type="STRING" id="1428628.WN71_001440"/>
<feature type="chain" id="PRO_5038796022" description="SH3b domain-containing protein" evidence="1">
    <location>
        <begin position="24"/>
        <end position="168"/>
    </location>
</feature>
<dbReference type="InterPro" id="IPR003646">
    <property type="entry name" value="SH3-like_bac-type"/>
</dbReference>
<dbReference type="RefSeq" id="WP_046581319.1">
    <property type="nucleotide sequence ID" value="NZ_LAVA02000003.1"/>
</dbReference>
<comment type="caution">
    <text evidence="3">The sequence shown here is derived from an EMBL/GenBank/DDBJ whole genome shotgun (WGS) entry which is preliminary data.</text>
</comment>
<dbReference type="EMBL" id="LAVA02000003">
    <property type="protein sequence ID" value="OIJ69575.1"/>
    <property type="molecule type" value="Genomic_DNA"/>
</dbReference>
<organism evidence="3 4">
    <name type="scientific">Streptomyces mangrovisoli</name>
    <dbReference type="NCBI Taxonomy" id="1428628"/>
    <lineage>
        <taxon>Bacteria</taxon>
        <taxon>Bacillati</taxon>
        <taxon>Actinomycetota</taxon>
        <taxon>Actinomycetes</taxon>
        <taxon>Kitasatosporales</taxon>
        <taxon>Streptomycetaceae</taxon>
        <taxon>Streptomyces</taxon>
    </lineage>
</organism>
<proteinExistence type="predicted"/>
<dbReference type="AlphaFoldDB" id="A0A1J4P498"/>
<reference evidence="3" key="1">
    <citation type="submission" date="2016-10" db="EMBL/GenBank/DDBJ databases">
        <title>Genome sequence of Streptomyces mangrovisoli MUSC 149.</title>
        <authorList>
            <person name="Lee L.-H."/>
            <person name="Ser H.-L."/>
        </authorList>
    </citation>
    <scope>NUCLEOTIDE SEQUENCE [LARGE SCALE GENOMIC DNA]</scope>
    <source>
        <strain evidence="3">MUSC 149</strain>
    </source>
</reference>
<name>A0A1J4P498_9ACTN</name>
<evidence type="ECO:0000259" key="2">
    <source>
        <dbReference type="Pfam" id="PF08239"/>
    </source>
</evidence>
<dbReference type="Proteomes" id="UP000034196">
    <property type="component" value="Unassembled WGS sequence"/>
</dbReference>
<sequence>MRTTLALRTLTAALLAGGGLAVAAAGTAAAAAPVSYADGNGGGNGGGGGGGQGRPVWATITSHGDLSLRMAPTTRAPVVGTLESGSQVRVQCQVKGQTVDGNPYWYWVVGAKAWASAAFVNTDGQWVRACADPMPQWRNDHWTNWDDPFWNDSWTVSGSFSWSITITR</sequence>
<keyword evidence="1" id="KW-0732">Signal</keyword>
<gene>
    <name evidence="3" type="ORF">WN71_001440</name>
</gene>
<keyword evidence="4" id="KW-1185">Reference proteome</keyword>
<dbReference type="OrthoDB" id="3482365at2"/>
<feature type="domain" description="SH3b" evidence="2">
    <location>
        <begin position="65"/>
        <end position="120"/>
    </location>
</feature>